<name>B6INR9_RHOCS</name>
<organism evidence="1 2">
    <name type="scientific">Rhodospirillum centenum (strain ATCC 51521 / SW)</name>
    <dbReference type="NCBI Taxonomy" id="414684"/>
    <lineage>
        <taxon>Bacteria</taxon>
        <taxon>Pseudomonadati</taxon>
        <taxon>Pseudomonadota</taxon>
        <taxon>Alphaproteobacteria</taxon>
        <taxon>Rhodospirillales</taxon>
        <taxon>Rhodospirillaceae</taxon>
        <taxon>Rhodospirillum</taxon>
    </lineage>
</organism>
<dbReference type="KEGG" id="rce:RC1_1857"/>
<dbReference type="AlphaFoldDB" id="B6INR9"/>
<dbReference type="eggNOG" id="COG5570">
    <property type="taxonomic scope" value="Bacteria"/>
</dbReference>
<gene>
    <name evidence="1" type="ordered locus">RC1_1857</name>
</gene>
<dbReference type="Pfam" id="PF04325">
    <property type="entry name" value="DUF465"/>
    <property type="match status" value="1"/>
</dbReference>
<dbReference type="InterPro" id="IPR007420">
    <property type="entry name" value="DUF465"/>
</dbReference>
<dbReference type="InterPro" id="IPR038444">
    <property type="entry name" value="DUF465_sf"/>
</dbReference>
<reference evidence="1 2" key="1">
    <citation type="journal article" date="2010" name="BMC Genomics">
        <title>Metabolic flexibility revealed in the genome of the cyst-forming alpha-1 proteobacterium Rhodospirillum centenum.</title>
        <authorList>
            <person name="Lu Y.K."/>
            <person name="Marden J."/>
            <person name="Han M."/>
            <person name="Swingley W.D."/>
            <person name="Mastrian S.D."/>
            <person name="Chowdhury S.R."/>
            <person name="Hao J."/>
            <person name="Helmy T."/>
            <person name="Kim S."/>
            <person name="Kurdoglu A.A."/>
            <person name="Matthies H.J."/>
            <person name="Rollo D."/>
            <person name="Stothard P."/>
            <person name="Blankenship R.E."/>
            <person name="Bauer C.E."/>
            <person name="Touchman J.W."/>
        </authorList>
    </citation>
    <scope>NUCLEOTIDE SEQUENCE [LARGE SCALE GENOMIC DNA]</scope>
    <source>
        <strain evidence="2">ATCC 51521 / SW</strain>
    </source>
</reference>
<evidence type="ECO:0008006" key="3">
    <source>
        <dbReference type="Google" id="ProtNLM"/>
    </source>
</evidence>
<evidence type="ECO:0000313" key="1">
    <source>
        <dbReference type="EMBL" id="ACI99253.1"/>
    </source>
</evidence>
<accession>B6INR9</accession>
<dbReference type="RefSeq" id="WP_012567038.1">
    <property type="nucleotide sequence ID" value="NC_011420.2"/>
</dbReference>
<dbReference type="Proteomes" id="UP000001591">
    <property type="component" value="Chromosome"/>
</dbReference>
<dbReference type="Gene3D" id="6.10.280.50">
    <property type="match status" value="1"/>
</dbReference>
<dbReference type="EMBL" id="CP000613">
    <property type="protein sequence ID" value="ACI99253.1"/>
    <property type="molecule type" value="Genomic_DNA"/>
</dbReference>
<dbReference type="OrthoDB" id="7362854at2"/>
<dbReference type="HOGENOM" id="CLU_175516_2_3_5"/>
<dbReference type="STRING" id="414684.RC1_1857"/>
<proteinExistence type="predicted"/>
<protein>
    <recommendedName>
        <fullName evidence="3">DUF465 domain-containing protein</fullName>
    </recommendedName>
</protein>
<keyword evidence="2" id="KW-1185">Reference proteome</keyword>
<evidence type="ECO:0000313" key="2">
    <source>
        <dbReference type="Proteomes" id="UP000001591"/>
    </source>
</evidence>
<sequence length="55" mass="6457">MSMVERVESLKVKHRTLEALLRHETQRPLPDPAIVTRLKREKLRIKDEIARIALA</sequence>